<sequence length="96" mass="11090">MYLVGVVVFTLMFFSGYFSLCVRGLHFLFLLLSLEFINLSLYGMFYFYFLEVSGEYYFGMLFISMVVSEGALGISILVSLIRSFGDDFFQSLSLLW</sequence>
<evidence type="ECO:0000256" key="8">
    <source>
        <dbReference type="ARBA" id="ARBA00023136"/>
    </source>
</evidence>
<proteinExistence type="inferred from homology"/>
<evidence type="ECO:0000256" key="1">
    <source>
        <dbReference type="ARBA" id="ARBA00004141"/>
    </source>
</evidence>
<keyword evidence="7" id="KW-0520">NAD</keyword>
<feature type="transmembrane region" description="Helical" evidence="11">
    <location>
        <begin position="6"/>
        <end position="22"/>
    </location>
</feature>
<evidence type="ECO:0000256" key="6">
    <source>
        <dbReference type="ARBA" id="ARBA00022989"/>
    </source>
</evidence>
<evidence type="ECO:0000256" key="7">
    <source>
        <dbReference type="ARBA" id="ARBA00023027"/>
    </source>
</evidence>
<keyword evidence="5" id="KW-1278">Translocase</keyword>
<evidence type="ECO:0000256" key="9">
    <source>
        <dbReference type="ARBA" id="ARBA00031586"/>
    </source>
</evidence>
<feature type="transmembrane region" description="Helical" evidence="11">
    <location>
        <begin position="29"/>
        <end position="50"/>
    </location>
</feature>
<keyword evidence="6 11" id="KW-1133">Transmembrane helix</keyword>
<protein>
    <recommendedName>
        <fullName evidence="3">NADH-ubiquinone oxidoreductase chain 4L</fullName>
    </recommendedName>
    <alternativeName>
        <fullName evidence="9">NADH dehydrogenase subunit 4L</fullName>
    </alternativeName>
</protein>
<keyword evidence="12" id="KW-0496">Mitochondrion</keyword>
<geneLocation type="mitochondrion" evidence="12"/>
<name>A0A126TGF1_9COLE</name>
<dbReference type="GO" id="GO:0016020">
    <property type="term" value="C:membrane"/>
    <property type="evidence" value="ECO:0007669"/>
    <property type="project" value="UniProtKB-SubCell"/>
</dbReference>
<comment type="similarity">
    <text evidence="2">Belongs to the complex I subunit 4L family.</text>
</comment>
<reference evidence="12" key="1">
    <citation type="submission" date="2015-09" db="EMBL/GenBank/DDBJ databases">
        <title>Capturing the unknown biodiversity of arthropods in tropical forests using metagenomics.</title>
        <authorList>
            <person name="Andujar C."/>
            <person name="Creedy T.J."/>
            <person name="Garner B."/>
            <person name="Canty R."/>
            <person name="Warner H.B."/>
            <person name="Lipecki J."/>
            <person name="Crampton-Platt A."/>
            <person name="Gabrielli M."/>
            <person name="Croydon-Veleslavov I.A."/>
            <person name="Lim J.L."/>
            <person name="Linard B."/>
            <person name="Vogler A."/>
        </authorList>
    </citation>
    <scope>NUCLEOTIDE SEQUENCE</scope>
</reference>
<evidence type="ECO:0000313" key="12">
    <source>
        <dbReference type="EMBL" id="AML26694.1"/>
    </source>
</evidence>
<dbReference type="InterPro" id="IPR039428">
    <property type="entry name" value="NUOK/Mnh_C1-like"/>
</dbReference>
<evidence type="ECO:0000256" key="10">
    <source>
        <dbReference type="ARBA" id="ARBA00049551"/>
    </source>
</evidence>
<organism evidence="12">
    <name type="scientific">Elateroidea sp. BMNH 1274729</name>
    <dbReference type="NCBI Taxonomy" id="1796501"/>
    <lineage>
        <taxon>Eukaryota</taxon>
        <taxon>Metazoa</taxon>
        <taxon>Ecdysozoa</taxon>
        <taxon>Arthropoda</taxon>
        <taxon>Hexapoda</taxon>
        <taxon>Insecta</taxon>
        <taxon>Pterygota</taxon>
        <taxon>Neoptera</taxon>
        <taxon>Endopterygota</taxon>
        <taxon>Coleoptera</taxon>
        <taxon>Polyphaga</taxon>
        <taxon>Elateriformia</taxon>
        <taxon>Elateroidea</taxon>
    </lineage>
</organism>
<accession>A0A126TGF1</accession>
<evidence type="ECO:0000256" key="4">
    <source>
        <dbReference type="ARBA" id="ARBA00022692"/>
    </source>
</evidence>
<evidence type="ECO:0000256" key="11">
    <source>
        <dbReference type="SAM" id="Phobius"/>
    </source>
</evidence>
<evidence type="ECO:0000256" key="2">
    <source>
        <dbReference type="ARBA" id="ARBA00010519"/>
    </source>
</evidence>
<evidence type="ECO:0000256" key="5">
    <source>
        <dbReference type="ARBA" id="ARBA00022967"/>
    </source>
</evidence>
<feature type="transmembrane region" description="Helical" evidence="11">
    <location>
        <begin position="56"/>
        <end position="81"/>
    </location>
</feature>
<keyword evidence="4 11" id="KW-0812">Transmembrane</keyword>
<gene>
    <name evidence="12" type="primary">ND4L</name>
</gene>
<comment type="subcellular location">
    <subcellularLocation>
        <location evidence="1">Membrane</location>
        <topology evidence="1">Multi-pass membrane protein</topology>
    </subcellularLocation>
</comment>
<dbReference type="GO" id="GO:0008137">
    <property type="term" value="F:NADH dehydrogenase (ubiquinone) activity"/>
    <property type="evidence" value="ECO:0007669"/>
    <property type="project" value="UniProtKB-EC"/>
</dbReference>
<evidence type="ECO:0000256" key="3">
    <source>
        <dbReference type="ARBA" id="ARBA00016612"/>
    </source>
</evidence>
<dbReference type="Pfam" id="PF00420">
    <property type="entry name" value="Oxidored_q2"/>
    <property type="match status" value="1"/>
</dbReference>
<dbReference type="Gene3D" id="1.10.287.3510">
    <property type="match status" value="1"/>
</dbReference>
<dbReference type="EMBL" id="KT696261">
    <property type="protein sequence ID" value="AML26694.1"/>
    <property type="molecule type" value="Genomic_DNA"/>
</dbReference>
<dbReference type="AlphaFoldDB" id="A0A126TGF1"/>
<keyword evidence="8 11" id="KW-0472">Membrane</keyword>
<comment type="catalytic activity">
    <reaction evidence="10">
        <text>a ubiquinone + NADH + 5 H(+)(in) = a ubiquinol + NAD(+) + 4 H(+)(out)</text>
        <dbReference type="Rhea" id="RHEA:29091"/>
        <dbReference type="Rhea" id="RHEA-COMP:9565"/>
        <dbReference type="Rhea" id="RHEA-COMP:9566"/>
        <dbReference type="ChEBI" id="CHEBI:15378"/>
        <dbReference type="ChEBI" id="CHEBI:16389"/>
        <dbReference type="ChEBI" id="CHEBI:17976"/>
        <dbReference type="ChEBI" id="CHEBI:57540"/>
        <dbReference type="ChEBI" id="CHEBI:57945"/>
        <dbReference type="EC" id="7.1.1.2"/>
    </reaction>
</comment>